<organism evidence="2 3">
    <name type="scientific">Diversispora epigaea</name>
    <dbReference type="NCBI Taxonomy" id="1348612"/>
    <lineage>
        <taxon>Eukaryota</taxon>
        <taxon>Fungi</taxon>
        <taxon>Fungi incertae sedis</taxon>
        <taxon>Mucoromycota</taxon>
        <taxon>Glomeromycotina</taxon>
        <taxon>Glomeromycetes</taxon>
        <taxon>Diversisporales</taxon>
        <taxon>Diversisporaceae</taxon>
        <taxon>Diversispora</taxon>
    </lineage>
</organism>
<dbReference type="Pfam" id="PF07534">
    <property type="entry name" value="TLD"/>
    <property type="match status" value="1"/>
</dbReference>
<dbReference type="AlphaFoldDB" id="A0A397JI82"/>
<dbReference type="OrthoDB" id="25620at2759"/>
<name>A0A397JI82_9GLOM</name>
<reference evidence="2 3" key="1">
    <citation type="submission" date="2018-08" db="EMBL/GenBank/DDBJ databases">
        <title>Genome and evolution of the arbuscular mycorrhizal fungus Diversispora epigaea (formerly Glomus versiforme) and its bacterial endosymbionts.</title>
        <authorList>
            <person name="Sun X."/>
            <person name="Fei Z."/>
            <person name="Harrison M."/>
        </authorList>
    </citation>
    <scope>NUCLEOTIDE SEQUENCE [LARGE SCALE GENOMIC DNA]</scope>
    <source>
        <strain evidence="2 3">IT104</strain>
    </source>
</reference>
<dbReference type="Proteomes" id="UP000266861">
    <property type="component" value="Unassembled WGS sequence"/>
</dbReference>
<sequence>MIFPYQQILEPKLWSDINSKLLAPNKPISSTILPPRKILNKTLKAPNSLSSNIITEENALRISSWIDKRESRLTKYTKNNPYEFKLLVRRSRDGFNVKTIYEICDKISSIVIVLKVKDTGEVLGGYNPCVLDKNKDEWIHSQDSFAFSLKTKNSILSRVKNFDHAIANFPKQSKLFFSNVLCLVGNLKTEKNCCSLQNEFSYEKPVRSEKFTDSILSDKSGFNVEEYEVFKIQKK</sequence>
<protein>
    <recommendedName>
        <fullName evidence="1">TLDc domain-containing protein</fullName>
    </recommendedName>
</protein>
<gene>
    <name evidence="2" type="ORF">Glove_74g213</name>
</gene>
<dbReference type="InterPro" id="IPR006571">
    <property type="entry name" value="TLDc_dom"/>
</dbReference>
<keyword evidence="3" id="KW-1185">Reference proteome</keyword>
<proteinExistence type="predicted"/>
<evidence type="ECO:0000259" key="1">
    <source>
        <dbReference type="PROSITE" id="PS51886"/>
    </source>
</evidence>
<dbReference type="PROSITE" id="PS51886">
    <property type="entry name" value="TLDC"/>
    <property type="match status" value="1"/>
</dbReference>
<comment type="caution">
    <text evidence="2">The sequence shown here is derived from an EMBL/GenBank/DDBJ whole genome shotgun (WGS) entry which is preliminary data.</text>
</comment>
<accession>A0A397JI82</accession>
<feature type="domain" description="TLDc" evidence="1">
    <location>
        <begin position="52"/>
        <end position="233"/>
    </location>
</feature>
<evidence type="ECO:0000313" key="2">
    <source>
        <dbReference type="EMBL" id="RHZ84864.1"/>
    </source>
</evidence>
<dbReference type="EMBL" id="PQFF01000070">
    <property type="protein sequence ID" value="RHZ84864.1"/>
    <property type="molecule type" value="Genomic_DNA"/>
</dbReference>
<evidence type="ECO:0000313" key="3">
    <source>
        <dbReference type="Proteomes" id="UP000266861"/>
    </source>
</evidence>